<dbReference type="PANTHER" id="PTHR42959:SF1">
    <property type="entry name" value="CARBAMOYLTRANSFERASE HYPF"/>
    <property type="match status" value="1"/>
</dbReference>
<accession>D5V593</accession>
<dbReference type="PANTHER" id="PTHR42959">
    <property type="entry name" value="CARBAMOYLTRANSFERASE"/>
    <property type="match status" value="1"/>
</dbReference>
<proteinExistence type="inferred from homology"/>
<evidence type="ECO:0000256" key="1">
    <source>
        <dbReference type="ARBA" id="ARBA00004711"/>
    </source>
</evidence>
<dbReference type="Pfam" id="PF01300">
    <property type="entry name" value="Sua5_yciO_yrdC"/>
    <property type="match status" value="1"/>
</dbReference>
<evidence type="ECO:0000313" key="13">
    <source>
        <dbReference type="Proteomes" id="UP000000939"/>
    </source>
</evidence>
<evidence type="ECO:0000256" key="7">
    <source>
        <dbReference type="ARBA" id="ARBA00048220"/>
    </source>
</evidence>
<dbReference type="SUPFAM" id="SSF55821">
    <property type="entry name" value="YrdC/RibB"/>
    <property type="match status" value="1"/>
</dbReference>
<reference evidence="12 13" key="1">
    <citation type="journal article" date="2010" name="Stand. Genomic Sci.">
        <title>Complete genome sequence of Arcobacter nitrofigilis type strain (CI).</title>
        <authorList>
            <person name="Pati A."/>
            <person name="Gronow S."/>
            <person name="Lapidus A."/>
            <person name="Copeland A."/>
            <person name="Glavina Del Rio T."/>
            <person name="Nolan M."/>
            <person name="Lucas S."/>
            <person name="Tice H."/>
            <person name="Cheng J.F."/>
            <person name="Han C."/>
            <person name="Chertkov O."/>
            <person name="Bruce D."/>
            <person name="Tapia R."/>
            <person name="Goodwin L."/>
            <person name="Pitluck S."/>
            <person name="Liolios K."/>
            <person name="Ivanova N."/>
            <person name="Mavromatis K."/>
            <person name="Chen A."/>
            <person name="Palaniappan K."/>
            <person name="Land M."/>
            <person name="Hauser L."/>
            <person name="Chang Y.J."/>
            <person name="Jeffries C.D."/>
            <person name="Detter J.C."/>
            <person name="Rohde M."/>
            <person name="Goker M."/>
            <person name="Bristow J."/>
            <person name="Eisen J.A."/>
            <person name="Markowitz V."/>
            <person name="Hugenholtz P."/>
            <person name="Klenk H.P."/>
            <person name="Kyrpides N.C."/>
        </authorList>
    </citation>
    <scope>NUCLEOTIDE SEQUENCE [LARGE SCALE GENOMIC DNA]</scope>
    <source>
        <strain evidence="13">ATCC 33309 / DSM 7299 / CCUG 15893 / LMG 7604 / NCTC 12251 / CI</strain>
    </source>
</reference>
<dbReference type="PROSITE" id="PS51163">
    <property type="entry name" value="YRDC"/>
    <property type="match status" value="1"/>
</dbReference>
<dbReference type="InterPro" id="IPR011125">
    <property type="entry name" value="Znf_HypF"/>
</dbReference>
<feature type="domain" description="Acylphosphatase-like" evidence="10">
    <location>
        <begin position="3"/>
        <end position="90"/>
    </location>
</feature>
<dbReference type="eggNOG" id="COG0068">
    <property type="taxonomic scope" value="Bacteria"/>
</dbReference>
<keyword evidence="6" id="KW-0862">Zinc</keyword>
<dbReference type="KEGG" id="ant:Arnit_1370"/>
<keyword evidence="13" id="KW-1185">Reference proteome</keyword>
<keyword evidence="3" id="KW-0436">Ligase</keyword>
<dbReference type="Gene3D" id="3.30.110.120">
    <property type="match status" value="1"/>
</dbReference>
<dbReference type="GO" id="GO:0008270">
    <property type="term" value="F:zinc ion binding"/>
    <property type="evidence" value="ECO:0007669"/>
    <property type="project" value="UniProtKB-KW"/>
</dbReference>
<feature type="active site" evidence="9">
    <location>
        <position position="18"/>
    </location>
</feature>
<dbReference type="AlphaFoldDB" id="D5V593"/>
<feature type="domain" description="YrdC-like" evidence="11">
    <location>
        <begin position="200"/>
        <end position="385"/>
    </location>
</feature>
<protein>
    <recommendedName>
        <fullName evidence="8">Carbamoyltransferase</fullName>
        <ecNumber evidence="8">6.2.-.-</ecNumber>
    </recommendedName>
</protein>
<dbReference type="Pfam" id="PF07503">
    <property type="entry name" value="zf-HYPF"/>
    <property type="match status" value="2"/>
</dbReference>
<dbReference type="Pfam" id="PF00708">
    <property type="entry name" value="Acylphosphatase"/>
    <property type="match status" value="1"/>
</dbReference>
<dbReference type="InterPro" id="IPR006070">
    <property type="entry name" value="Sua5-like_dom"/>
</dbReference>
<evidence type="ECO:0000256" key="6">
    <source>
        <dbReference type="ARBA" id="ARBA00022833"/>
    </source>
</evidence>
<keyword evidence="9" id="KW-0378">Hydrolase</keyword>
<dbReference type="SUPFAM" id="SSF54975">
    <property type="entry name" value="Acylphosphatase/BLUF domain-like"/>
    <property type="match status" value="1"/>
</dbReference>
<dbReference type="EC" id="6.2.-.-" evidence="8"/>
<feature type="active site" evidence="9">
    <location>
        <position position="36"/>
    </location>
</feature>
<comment type="similarity">
    <text evidence="2 8">Belongs to the carbamoyltransferase HypF family.</text>
</comment>
<dbReference type="GO" id="GO:0016743">
    <property type="term" value="F:carboxyl- or carbamoyltransferase activity"/>
    <property type="evidence" value="ECO:0007669"/>
    <property type="project" value="UniProtKB-UniRule"/>
</dbReference>
<comment type="catalytic activity">
    <reaction evidence="9">
        <text>an acyl phosphate + H2O = a carboxylate + phosphate + H(+)</text>
        <dbReference type="Rhea" id="RHEA:14965"/>
        <dbReference type="ChEBI" id="CHEBI:15377"/>
        <dbReference type="ChEBI" id="CHEBI:15378"/>
        <dbReference type="ChEBI" id="CHEBI:29067"/>
        <dbReference type="ChEBI" id="CHEBI:43474"/>
        <dbReference type="ChEBI" id="CHEBI:59918"/>
        <dbReference type="EC" id="3.6.1.7"/>
    </reaction>
</comment>
<evidence type="ECO:0000256" key="5">
    <source>
        <dbReference type="ARBA" id="ARBA00022771"/>
    </source>
</evidence>
<dbReference type="InterPro" id="IPR017945">
    <property type="entry name" value="DHBP_synth_RibB-like_a/b_dom"/>
</dbReference>
<evidence type="ECO:0000256" key="3">
    <source>
        <dbReference type="ARBA" id="ARBA00022598"/>
    </source>
</evidence>
<dbReference type="Pfam" id="PF22521">
    <property type="entry name" value="HypF_C_2"/>
    <property type="match status" value="1"/>
</dbReference>
<dbReference type="InterPro" id="IPR051060">
    <property type="entry name" value="Carbamoyltrans_HypF-like"/>
</dbReference>
<evidence type="ECO:0000259" key="10">
    <source>
        <dbReference type="PROSITE" id="PS51160"/>
    </source>
</evidence>
<dbReference type="PROSITE" id="PS51160">
    <property type="entry name" value="ACYLPHOSPHATASE_3"/>
    <property type="match status" value="1"/>
</dbReference>
<dbReference type="GO" id="GO:0003998">
    <property type="term" value="F:acylphosphatase activity"/>
    <property type="evidence" value="ECO:0007669"/>
    <property type="project" value="UniProtKB-EC"/>
</dbReference>
<gene>
    <name evidence="12" type="ordered locus">Arnit_1370</name>
</gene>
<dbReference type="Gene3D" id="3.90.870.50">
    <property type="match status" value="1"/>
</dbReference>
<evidence type="ECO:0000259" key="11">
    <source>
        <dbReference type="PROSITE" id="PS51163"/>
    </source>
</evidence>
<evidence type="ECO:0000313" key="12">
    <source>
        <dbReference type="EMBL" id="ADG93028.1"/>
    </source>
</evidence>
<dbReference type="InterPro" id="IPR041440">
    <property type="entry name" value="HypF_C"/>
</dbReference>
<dbReference type="InterPro" id="IPR055128">
    <property type="entry name" value="HypF_C_2"/>
</dbReference>
<dbReference type="GO" id="GO:0016874">
    <property type="term" value="F:ligase activity"/>
    <property type="evidence" value="ECO:0007669"/>
    <property type="project" value="UniProtKB-UniRule"/>
</dbReference>
<organism evidence="12 13">
    <name type="scientific">Arcobacter nitrofigilis (strain ATCC 33309 / DSM 7299 / CCUG 15893 / LMG 7604 / NCTC 12251 / CI)</name>
    <name type="common">Campylobacter nitrofigilis</name>
    <dbReference type="NCBI Taxonomy" id="572480"/>
    <lineage>
        <taxon>Bacteria</taxon>
        <taxon>Pseudomonadati</taxon>
        <taxon>Campylobacterota</taxon>
        <taxon>Epsilonproteobacteria</taxon>
        <taxon>Campylobacterales</taxon>
        <taxon>Arcobacteraceae</taxon>
        <taxon>Arcobacter</taxon>
    </lineage>
</organism>
<dbReference type="HOGENOM" id="CLU_009164_0_0_7"/>
<dbReference type="InterPro" id="IPR004421">
    <property type="entry name" value="Carbamoyltransferase_HypF"/>
</dbReference>
<sequence>MSKFKIEVQGIVQGVGFRPFVYNLALKLNLNGYVNNDDKGVNILLQGKKSNIDIFLSELKNKPPVLSKIDNIFIFEDNSLEEFSDFKIIQSANQKSKSTLVSPDIAICEDCIKDIKNTQNRRYQYEFTNCTNCGPRYSIISTVPYDRINTSMSDFIMCQECKEEYEDPTNRRYHAQPICCPNCGPKLKLYDNQKNELSSNETLKKIAQKINSGFIVAIKGIGGFHIICDATNENAVKKLREKKNRPTKPFAVMFKYIDEIKSCTNISKKEEEIILCKEKPIVIVDKNSMGKISEQIAPNINRLGVFLPYSPLHILLFEYLNNPIIATSANLKDEPIIKSVEEIFNKLGNVVDYVLDFNREIINACDDSIVQVVNDEIQILRLARGYAPISFKSNSNFDKNILALGANQKSSISLGFNKNIISSPYIGDMNSIVSMEYFKRSVSTFEKFYDFKTQLIVCDKHPSYETTKWAMNQKKPVKQLQHHYSHALATMAEYDLDEDVLAFVFDGTGYGDDGNIWGGEVFIANRNSYKRINHIKYFKLLGGEKAVKEPKRVALSLLFDNFTFEEVLNLDNACVNSFSKNELELFYKMWQKNLNAPLTSSFGRVFDAISSFSNILQIQTYEGETGLLIEKEYDENIKETYDYEIVDNQIDLSKAIIAIIKDKDKKVICSKFINMIINIICEISLENKNLKVLLSGGVFQNKTLLEQLSKRLKKEKIKFYFSKTIPLNDQGISLGQLYFQNK</sequence>
<dbReference type="OrthoDB" id="9808093at2"/>
<dbReference type="STRING" id="572480.Arnit_1370"/>
<dbReference type="NCBIfam" id="TIGR00143">
    <property type="entry name" value="hypF"/>
    <property type="match status" value="1"/>
</dbReference>
<dbReference type="PIRSF" id="PIRSF006256">
    <property type="entry name" value="CMPcnvr_hdrg_mat"/>
    <property type="match status" value="1"/>
</dbReference>
<comment type="catalytic activity">
    <reaction evidence="7">
        <text>C-terminal L-cysteinyl-[HypE protein] + carbamoyl phosphate + ATP + H2O = C-terminal S-carboxamide-L-cysteinyl-[HypE protein] + AMP + phosphate + diphosphate + H(+)</text>
        <dbReference type="Rhea" id="RHEA:55636"/>
        <dbReference type="Rhea" id="RHEA-COMP:14247"/>
        <dbReference type="Rhea" id="RHEA-COMP:14392"/>
        <dbReference type="ChEBI" id="CHEBI:15377"/>
        <dbReference type="ChEBI" id="CHEBI:15378"/>
        <dbReference type="ChEBI" id="CHEBI:30616"/>
        <dbReference type="ChEBI" id="CHEBI:33019"/>
        <dbReference type="ChEBI" id="CHEBI:43474"/>
        <dbReference type="ChEBI" id="CHEBI:58228"/>
        <dbReference type="ChEBI" id="CHEBI:76913"/>
        <dbReference type="ChEBI" id="CHEBI:139126"/>
        <dbReference type="ChEBI" id="CHEBI:456215"/>
    </reaction>
</comment>
<dbReference type="PROSITE" id="PS00150">
    <property type="entry name" value="ACYLPHOSPHATASE_1"/>
    <property type="match status" value="1"/>
</dbReference>
<comment type="pathway">
    <text evidence="1">Protein modification; [NiFe] hydrogenase maturation.</text>
</comment>
<dbReference type="InterPro" id="IPR036046">
    <property type="entry name" value="Acylphosphatase-like_dom_sf"/>
</dbReference>
<name>D5V593_ARCNC</name>
<dbReference type="EMBL" id="CP001999">
    <property type="protein sequence ID" value="ADG93028.1"/>
    <property type="molecule type" value="Genomic_DNA"/>
</dbReference>
<evidence type="ECO:0000256" key="4">
    <source>
        <dbReference type="ARBA" id="ARBA00022723"/>
    </source>
</evidence>
<dbReference type="InterPro" id="IPR017968">
    <property type="entry name" value="Acylphosphatase_CS"/>
</dbReference>
<keyword evidence="4" id="KW-0479">Metal-binding</keyword>
<dbReference type="InterPro" id="IPR001792">
    <property type="entry name" value="Acylphosphatase-like_dom"/>
</dbReference>
<dbReference type="GO" id="GO:0051604">
    <property type="term" value="P:protein maturation"/>
    <property type="evidence" value="ECO:0007669"/>
    <property type="project" value="TreeGrafter"/>
</dbReference>
<evidence type="ECO:0000256" key="8">
    <source>
        <dbReference type="PIRNR" id="PIRNR006256"/>
    </source>
</evidence>
<evidence type="ECO:0000256" key="2">
    <source>
        <dbReference type="ARBA" id="ARBA00008097"/>
    </source>
</evidence>
<evidence type="ECO:0000256" key="9">
    <source>
        <dbReference type="PROSITE-ProRule" id="PRU00520"/>
    </source>
</evidence>
<dbReference type="UniPathway" id="UPA00335"/>
<dbReference type="Proteomes" id="UP000000939">
    <property type="component" value="Chromosome"/>
</dbReference>
<dbReference type="RefSeq" id="WP_013135173.1">
    <property type="nucleotide sequence ID" value="NC_014166.1"/>
</dbReference>
<dbReference type="Gene3D" id="3.30.420.40">
    <property type="match status" value="1"/>
</dbReference>
<dbReference type="Pfam" id="PF17788">
    <property type="entry name" value="HypF_C"/>
    <property type="match status" value="1"/>
</dbReference>
<dbReference type="GO" id="GO:0003725">
    <property type="term" value="F:double-stranded RNA binding"/>
    <property type="evidence" value="ECO:0007669"/>
    <property type="project" value="InterPro"/>
</dbReference>
<keyword evidence="5" id="KW-0863">Zinc-finger</keyword>
<dbReference type="Gene3D" id="3.30.420.360">
    <property type="match status" value="1"/>
</dbReference>